<feature type="domain" description="PDXDC1-like third" evidence="9">
    <location>
        <begin position="609"/>
        <end position="665"/>
    </location>
</feature>
<keyword evidence="11" id="KW-1185">Reference proteome</keyword>
<accession>A0AAV4BWG6</accession>
<dbReference type="Pfam" id="PF00282">
    <property type="entry name" value="Pyridoxal_deC"/>
    <property type="match status" value="1"/>
</dbReference>
<evidence type="ECO:0000256" key="2">
    <source>
        <dbReference type="ARBA" id="ARBA00009533"/>
    </source>
</evidence>
<dbReference type="PANTHER" id="PTHR42735:SF1">
    <property type="entry name" value="PYRIDOXAL-DEPENDENT DECARBOXYLASE DOMAIN-CONTAINING PROTEIN 1-RELATED"/>
    <property type="match status" value="1"/>
</dbReference>
<dbReference type="InterPro" id="IPR015421">
    <property type="entry name" value="PyrdxlP-dep_Trfase_major"/>
</dbReference>
<name>A0AAV4BWG6_9GAST</name>
<evidence type="ECO:0000256" key="4">
    <source>
        <dbReference type="ARBA" id="ARBA00022898"/>
    </source>
</evidence>
<dbReference type="InterPro" id="IPR002129">
    <property type="entry name" value="PyrdxlP-dep_de-COase"/>
</dbReference>
<reference evidence="10 11" key="1">
    <citation type="journal article" date="2021" name="Elife">
        <title>Chloroplast acquisition without the gene transfer in kleptoplastic sea slugs, Plakobranchus ocellatus.</title>
        <authorList>
            <person name="Maeda T."/>
            <person name="Takahashi S."/>
            <person name="Yoshida T."/>
            <person name="Shimamura S."/>
            <person name="Takaki Y."/>
            <person name="Nagai Y."/>
            <person name="Toyoda A."/>
            <person name="Suzuki Y."/>
            <person name="Arimoto A."/>
            <person name="Ishii H."/>
            <person name="Satoh N."/>
            <person name="Nishiyama T."/>
            <person name="Hasebe M."/>
            <person name="Maruyama T."/>
            <person name="Minagawa J."/>
            <person name="Obokata J."/>
            <person name="Shigenobu S."/>
        </authorList>
    </citation>
    <scope>NUCLEOTIDE SEQUENCE [LARGE SCALE GENOMIC DNA]</scope>
</reference>
<feature type="domain" description="PDXDC1-like third" evidence="9">
    <location>
        <begin position="531"/>
        <end position="603"/>
    </location>
</feature>
<keyword evidence="3" id="KW-0210">Decarboxylase</keyword>
<keyword evidence="4" id="KW-0663">Pyridoxal phosphate</keyword>
<dbReference type="Pfam" id="PF22937">
    <property type="entry name" value="PDXDC1-like_cen2"/>
    <property type="match status" value="2"/>
</dbReference>
<gene>
    <name evidence="10" type="ORF">PoB_004990700</name>
</gene>
<dbReference type="Pfam" id="PF22930">
    <property type="entry name" value="PDXDC1-like_cen"/>
    <property type="match status" value="1"/>
</dbReference>
<feature type="domain" description="PDXDC1/PDXD2 second" evidence="8">
    <location>
        <begin position="419"/>
        <end position="524"/>
    </location>
</feature>
<evidence type="ECO:0000313" key="10">
    <source>
        <dbReference type="EMBL" id="GFO23402.1"/>
    </source>
</evidence>
<evidence type="ECO:0000256" key="1">
    <source>
        <dbReference type="ARBA" id="ARBA00001933"/>
    </source>
</evidence>
<evidence type="ECO:0000259" key="8">
    <source>
        <dbReference type="Pfam" id="PF22930"/>
    </source>
</evidence>
<evidence type="ECO:0000256" key="7">
    <source>
        <dbReference type="SAM" id="MobiDB-lite"/>
    </source>
</evidence>
<evidence type="ECO:0000313" key="11">
    <source>
        <dbReference type="Proteomes" id="UP000735302"/>
    </source>
</evidence>
<dbReference type="InterPro" id="IPR050477">
    <property type="entry name" value="GrpII_AminoAcid_Decarb"/>
</dbReference>
<dbReference type="InterPro" id="IPR055102">
    <property type="entry name" value="PDXDC1-like_3rd"/>
</dbReference>
<feature type="compositionally biased region" description="Acidic residues" evidence="7">
    <location>
        <begin position="15"/>
        <end position="41"/>
    </location>
</feature>
<keyword evidence="5" id="KW-0456">Lyase</keyword>
<dbReference type="GO" id="GO:0016831">
    <property type="term" value="F:carboxy-lyase activity"/>
    <property type="evidence" value="ECO:0007669"/>
    <property type="project" value="UniProtKB-KW"/>
</dbReference>
<evidence type="ECO:0000256" key="3">
    <source>
        <dbReference type="ARBA" id="ARBA00022793"/>
    </source>
</evidence>
<dbReference type="Proteomes" id="UP000735302">
    <property type="component" value="Unassembled WGS sequence"/>
</dbReference>
<proteinExistence type="inferred from homology"/>
<dbReference type="GO" id="GO:0019752">
    <property type="term" value="P:carboxylic acid metabolic process"/>
    <property type="evidence" value="ECO:0007669"/>
    <property type="project" value="InterPro"/>
</dbReference>
<feature type="region of interest" description="Disordered" evidence="7">
    <location>
        <begin position="1"/>
        <end position="41"/>
    </location>
</feature>
<dbReference type="InterPro" id="IPR055103">
    <property type="entry name" value="PDXDC1-like_2nd"/>
</dbReference>
<dbReference type="PANTHER" id="PTHR42735">
    <property type="match status" value="1"/>
</dbReference>
<comment type="cofactor">
    <cofactor evidence="1">
        <name>pyridoxal 5'-phosphate</name>
        <dbReference type="ChEBI" id="CHEBI:597326"/>
    </cofactor>
</comment>
<evidence type="ECO:0000256" key="6">
    <source>
        <dbReference type="ARBA" id="ARBA00047190"/>
    </source>
</evidence>
<comment type="similarity">
    <text evidence="2">Belongs to the group II decarboxylase family.</text>
</comment>
<dbReference type="FunFam" id="3.40.640.10:FF:000036">
    <property type="entry name" value="pyridoxal-dependent decarboxylase domain-containing protein 1 isoform X2"/>
    <property type="match status" value="1"/>
</dbReference>
<evidence type="ECO:0000256" key="5">
    <source>
        <dbReference type="ARBA" id="ARBA00023239"/>
    </source>
</evidence>
<sequence length="728" mass="80964">MNLRWAQLMKHEPVVEDDLEAEEEQGEEKLQEEEEEAEEKEEAYMRSLEDTVRLNYFPKLVAHYVSPLLVPDTSRGSPDVSSLVEHAQLQELDETGRLTVTAHSLAAHFTTLEPAALDRAASKIESDCRLWLSRLFRFKDSVPVYHEKRYEGLAKIGQLALYTKYPKYATEGFEALYSRPPVIYISAAAPPGLGQYMCQQLGLPLSCACTVPCNTMFGASSKMDVALLEKLIEDDIASAKTPVLLVAYAGTPIVGHVDNLNRLQEISKANNIWLHVEGNNLATLTMFSVPTSVESALSGDSVTLDLSRWLGVPSLPYITLFKDSEQALTEAAGLTTVDARLQLKCLPLWMCLQSLGHEGMVNRVKASSDLAKVLFEQLDKLSTIKQISREKKKPDREVRNVKDLISKAISALLVFEIVTPTVVFKYAEDSTAPGAVVAPYSSIKIEDSNHEKDAVYFDALNTWLAEALQASNPRVPIDLVEVDKEGVCIRYSPLETAQVRGTTKEDVEQFIESLKSNLSVLNATTVQRKKFRSIVSSHSNLRLVDLDSWAGLGAVSYIPDVHCDKEGDLTDKVKMEINNLNSELVHKLKAQDTAFSTGMFREHCIVLNNSELVHKLKAQDTAFSTGQSQDGIVCVRFGLVTSDTDVEELVSLVYGTGKEVEESSKFLETMSEVIRKGIEEANKELEKENTEKLMHEGVLRQVPVVSSLLNWFSPTKEQIKGRTFNLTS</sequence>
<feature type="non-terminal residue" evidence="10">
    <location>
        <position position="728"/>
    </location>
</feature>
<dbReference type="SUPFAM" id="SSF53383">
    <property type="entry name" value="PLP-dependent transferases"/>
    <property type="match status" value="1"/>
</dbReference>
<organism evidence="10 11">
    <name type="scientific">Plakobranchus ocellatus</name>
    <dbReference type="NCBI Taxonomy" id="259542"/>
    <lineage>
        <taxon>Eukaryota</taxon>
        <taxon>Metazoa</taxon>
        <taxon>Spiralia</taxon>
        <taxon>Lophotrochozoa</taxon>
        <taxon>Mollusca</taxon>
        <taxon>Gastropoda</taxon>
        <taxon>Heterobranchia</taxon>
        <taxon>Euthyneura</taxon>
        <taxon>Panpulmonata</taxon>
        <taxon>Sacoglossa</taxon>
        <taxon>Placobranchoidea</taxon>
        <taxon>Plakobranchidae</taxon>
        <taxon>Plakobranchus</taxon>
    </lineage>
</organism>
<dbReference type="GO" id="GO:0030170">
    <property type="term" value="F:pyridoxal phosphate binding"/>
    <property type="evidence" value="ECO:0007669"/>
    <property type="project" value="InterPro"/>
</dbReference>
<dbReference type="Gene3D" id="3.40.640.10">
    <property type="entry name" value="Type I PLP-dependent aspartate aminotransferase-like (Major domain)"/>
    <property type="match status" value="1"/>
</dbReference>
<dbReference type="EMBL" id="BLXT01005511">
    <property type="protein sequence ID" value="GFO23402.1"/>
    <property type="molecule type" value="Genomic_DNA"/>
</dbReference>
<protein>
    <recommendedName>
        <fullName evidence="6">Pyridoxal-dependent decarboxylase domain-containing protein 1</fullName>
    </recommendedName>
</protein>
<comment type="caution">
    <text evidence="10">The sequence shown here is derived from an EMBL/GenBank/DDBJ whole genome shotgun (WGS) entry which is preliminary data.</text>
</comment>
<dbReference type="InterPro" id="IPR015424">
    <property type="entry name" value="PyrdxlP-dep_Trfase"/>
</dbReference>
<evidence type="ECO:0000259" key="9">
    <source>
        <dbReference type="Pfam" id="PF22937"/>
    </source>
</evidence>
<dbReference type="AlphaFoldDB" id="A0AAV4BWG6"/>